<reference evidence="1" key="1">
    <citation type="submission" date="2020-10" db="EMBL/GenBank/DDBJ databases">
        <authorList>
            <person name="Gilroy R."/>
        </authorList>
    </citation>
    <scope>NUCLEOTIDE SEQUENCE</scope>
    <source>
        <strain evidence="1">11300</strain>
    </source>
</reference>
<dbReference type="EMBL" id="DVMO01000024">
    <property type="protein sequence ID" value="HIU27053.1"/>
    <property type="molecule type" value="Genomic_DNA"/>
</dbReference>
<dbReference type="Pfam" id="PF02423">
    <property type="entry name" value="OCD_Mu_crystall"/>
    <property type="match status" value="1"/>
</dbReference>
<reference evidence="1" key="2">
    <citation type="journal article" date="2021" name="PeerJ">
        <title>Extensive microbial diversity within the chicken gut microbiome revealed by metagenomics and culture.</title>
        <authorList>
            <person name="Gilroy R."/>
            <person name="Ravi A."/>
            <person name="Getino M."/>
            <person name="Pursley I."/>
            <person name="Horton D.L."/>
            <person name="Alikhan N.F."/>
            <person name="Baker D."/>
            <person name="Gharbi K."/>
            <person name="Hall N."/>
            <person name="Watson M."/>
            <person name="Adriaenssens E.M."/>
            <person name="Foster-Nyarko E."/>
            <person name="Jarju S."/>
            <person name="Secka A."/>
            <person name="Antonio M."/>
            <person name="Oren A."/>
            <person name="Chaudhuri R.R."/>
            <person name="La Ragione R."/>
            <person name="Hildebrand F."/>
            <person name="Pallen M.J."/>
        </authorList>
    </citation>
    <scope>NUCLEOTIDE SEQUENCE</scope>
    <source>
        <strain evidence="1">11300</strain>
    </source>
</reference>
<dbReference type="Gene3D" id="3.30.1780.10">
    <property type="entry name" value="ornithine cyclodeaminase, domain 1"/>
    <property type="match status" value="1"/>
</dbReference>
<proteinExistence type="predicted"/>
<dbReference type="PIRSF" id="PIRSF001439">
    <property type="entry name" value="CryM"/>
    <property type="match status" value="1"/>
</dbReference>
<name>A0A9D1L8F5_9FIRM</name>
<dbReference type="SUPFAM" id="SSF51735">
    <property type="entry name" value="NAD(P)-binding Rossmann-fold domains"/>
    <property type="match status" value="1"/>
</dbReference>
<dbReference type="InterPro" id="IPR036291">
    <property type="entry name" value="NAD(P)-bd_dom_sf"/>
</dbReference>
<comment type="caution">
    <text evidence="1">The sequence shown here is derived from an EMBL/GenBank/DDBJ whole genome shotgun (WGS) entry which is preliminary data.</text>
</comment>
<dbReference type="Gene3D" id="3.40.50.720">
    <property type="entry name" value="NAD(P)-binding Rossmann-like Domain"/>
    <property type="match status" value="1"/>
</dbReference>
<protein>
    <submittedName>
        <fullName evidence="1">Ornithine cyclodeaminase family protein</fullName>
    </submittedName>
</protein>
<evidence type="ECO:0000313" key="1">
    <source>
        <dbReference type="EMBL" id="HIU27053.1"/>
    </source>
</evidence>
<dbReference type="PANTHER" id="PTHR13812">
    <property type="entry name" value="KETIMINE REDUCTASE MU-CRYSTALLIN"/>
    <property type="match status" value="1"/>
</dbReference>
<sequence length="338" mass="37250">MRILSRSDIMKAVDLDKIMETVENVYKLRAQEKTVVWPTVFYDFVQGHKDMDIKSGYLKGEEIHGLKIINWTEANEEKGLPTLVGLIMVFDTDTGMPLGVLDGSYITGLRTGCAGAIGARYLARKDPETLFVLGAGNQAFFQAGAFIKQFESLKKIYVADPVAPDNARKFTQQIRQRLDEQLRVDAGDIVFEAACGEEEMRRAVADSHMIVTVTPARVPVIKKEWIKPGTHLSCIGSDMSGKEEIEPEIFEKAVIYCDDKEHCMEVGEMEIPLKKGLITEEDISGEIGNLILGRSAGRTGDDQITIYDATGMALLDIAAAKAALETAEKMGLGQVVEI</sequence>
<organism evidence="1 2">
    <name type="scientific">Candidatus Fimisoma avicola</name>
    <dbReference type="NCBI Taxonomy" id="2840826"/>
    <lineage>
        <taxon>Bacteria</taxon>
        <taxon>Bacillati</taxon>
        <taxon>Bacillota</taxon>
        <taxon>Clostridia</taxon>
        <taxon>Eubacteriales</taxon>
        <taxon>Candidatus Fimisoma</taxon>
    </lineage>
</organism>
<accession>A0A9D1L8F5</accession>
<dbReference type="InterPro" id="IPR023401">
    <property type="entry name" value="ODC_N"/>
</dbReference>
<dbReference type="InterPro" id="IPR003462">
    <property type="entry name" value="ODC_Mu_crystall"/>
</dbReference>
<dbReference type="GO" id="GO:0005737">
    <property type="term" value="C:cytoplasm"/>
    <property type="evidence" value="ECO:0007669"/>
    <property type="project" value="TreeGrafter"/>
</dbReference>
<dbReference type="AlphaFoldDB" id="A0A9D1L8F5"/>
<evidence type="ECO:0000313" key="2">
    <source>
        <dbReference type="Proteomes" id="UP000824091"/>
    </source>
</evidence>
<gene>
    <name evidence="1" type="ORF">IAD16_01570</name>
</gene>
<dbReference type="PANTHER" id="PTHR13812:SF19">
    <property type="entry name" value="KETIMINE REDUCTASE MU-CRYSTALLIN"/>
    <property type="match status" value="1"/>
</dbReference>
<dbReference type="Proteomes" id="UP000824091">
    <property type="component" value="Unassembled WGS sequence"/>
</dbReference>